<accession>W5L6F6</accession>
<dbReference type="SUPFAM" id="SSF52518">
    <property type="entry name" value="Thiamin diphosphate-binding fold (THDP-binding)"/>
    <property type="match status" value="2"/>
</dbReference>
<keyword evidence="22" id="KW-1185">Reference proteome</keyword>
<dbReference type="GO" id="GO:0046872">
    <property type="term" value="F:metal ion binding"/>
    <property type="evidence" value="ECO:0007669"/>
    <property type="project" value="UniProtKB-KW"/>
</dbReference>
<dbReference type="HOGENOM" id="CLU_009227_3_0_1"/>
<dbReference type="PROSITE" id="PS00802">
    <property type="entry name" value="TRANSKETOLASE_2"/>
    <property type="match status" value="1"/>
</dbReference>
<reference evidence="21" key="3">
    <citation type="submission" date="2025-08" db="UniProtKB">
        <authorList>
            <consortium name="Ensembl"/>
        </authorList>
    </citation>
    <scope>IDENTIFICATION</scope>
</reference>
<keyword evidence="13" id="KW-0479">Metal-binding</keyword>
<keyword evidence="18" id="KW-0786">Thiamine pyrophosphate</keyword>
<evidence type="ECO:0000256" key="2">
    <source>
        <dbReference type="ARBA" id="ARBA00001936"/>
    </source>
</evidence>
<dbReference type="InterPro" id="IPR005475">
    <property type="entry name" value="Transketolase-like_Pyr-bd"/>
</dbReference>
<evidence type="ECO:0000256" key="15">
    <source>
        <dbReference type="ARBA" id="ARBA00022842"/>
    </source>
</evidence>
<comment type="catalytic activity">
    <reaction evidence="19">
        <text>D-sedoheptulose 7-phosphate + D-glyceraldehyde 3-phosphate = aldehydo-D-ribose 5-phosphate + D-xylulose 5-phosphate</text>
        <dbReference type="Rhea" id="RHEA:10508"/>
        <dbReference type="ChEBI" id="CHEBI:57483"/>
        <dbReference type="ChEBI" id="CHEBI:57737"/>
        <dbReference type="ChEBI" id="CHEBI:58273"/>
        <dbReference type="ChEBI" id="CHEBI:59776"/>
        <dbReference type="EC" id="2.2.1.1"/>
    </reaction>
</comment>
<evidence type="ECO:0000256" key="17">
    <source>
        <dbReference type="ARBA" id="ARBA00022990"/>
    </source>
</evidence>
<evidence type="ECO:0000256" key="5">
    <source>
        <dbReference type="ARBA" id="ARBA00001964"/>
    </source>
</evidence>
<dbReference type="GeneTree" id="ENSGT00940000155552"/>
<evidence type="ECO:0000256" key="4">
    <source>
        <dbReference type="ARBA" id="ARBA00001946"/>
    </source>
</evidence>
<dbReference type="InParanoid" id="W5L6F6"/>
<evidence type="ECO:0000256" key="13">
    <source>
        <dbReference type="ARBA" id="ARBA00022723"/>
    </source>
</evidence>
<proteinExistence type="inferred from homology"/>
<dbReference type="FunFam" id="3.40.50.970:FF:000028">
    <property type="entry name" value="Transketolase isoform 1"/>
    <property type="match status" value="1"/>
</dbReference>
<dbReference type="Pfam" id="PF02779">
    <property type="entry name" value="Transket_pyr"/>
    <property type="match status" value="1"/>
</dbReference>
<dbReference type="SMART" id="SM00861">
    <property type="entry name" value="Transket_pyr"/>
    <property type="match status" value="1"/>
</dbReference>
<keyword evidence="12" id="KW-0808">Transferase</keyword>
<dbReference type="GO" id="GO:0009052">
    <property type="term" value="P:pentose-phosphate shunt, non-oxidative branch"/>
    <property type="evidence" value="ECO:0007669"/>
    <property type="project" value="TreeGrafter"/>
</dbReference>
<comment type="cofactor">
    <cofactor evidence="3">
        <name>Co(2+)</name>
        <dbReference type="ChEBI" id="CHEBI:48828"/>
    </cofactor>
</comment>
<dbReference type="STRING" id="7994.ENSAMXP00000015418"/>
<keyword evidence="11" id="KW-0597">Phosphoprotein</keyword>
<dbReference type="InterPro" id="IPR009014">
    <property type="entry name" value="Transketo_C/PFOR_II"/>
</dbReference>
<feature type="domain" description="Transketolase-like pyrimidine-binding" evidence="20">
    <location>
        <begin position="269"/>
        <end position="433"/>
    </location>
</feature>
<dbReference type="Ensembl" id="ENSAMXT00000015418.2">
    <property type="protein sequence ID" value="ENSAMXP00000015418.2"/>
    <property type="gene ID" value="ENSAMXG00000014979.2"/>
</dbReference>
<comment type="function">
    <text evidence="6">Catalyzes the transfer of a two-carbon ketol group from a ketose donor to an aldose acceptor, via a covalent intermediate with the cofactor thiamine pyrophosphate.</text>
</comment>
<dbReference type="GO" id="GO:0070062">
    <property type="term" value="C:extracellular exosome"/>
    <property type="evidence" value="ECO:0007669"/>
    <property type="project" value="TreeGrafter"/>
</dbReference>
<dbReference type="InterPro" id="IPR033248">
    <property type="entry name" value="Transketolase_C"/>
</dbReference>
<dbReference type="PANTHER" id="PTHR43195:SF3">
    <property type="entry name" value="TRANSKETOLASE"/>
    <property type="match status" value="1"/>
</dbReference>
<comment type="cofactor">
    <cofactor evidence="1">
        <name>Ca(2+)</name>
        <dbReference type="ChEBI" id="CHEBI:29108"/>
    </cofactor>
</comment>
<keyword evidence="16" id="KW-0832">Ubl conjugation</keyword>
<organism evidence="21 22">
    <name type="scientific">Astyanax mexicanus</name>
    <name type="common">Blind cave fish</name>
    <name type="synonym">Astyanax fasciatus mexicanus</name>
    <dbReference type="NCBI Taxonomy" id="7994"/>
    <lineage>
        <taxon>Eukaryota</taxon>
        <taxon>Metazoa</taxon>
        <taxon>Chordata</taxon>
        <taxon>Craniata</taxon>
        <taxon>Vertebrata</taxon>
        <taxon>Euteleostomi</taxon>
        <taxon>Actinopterygii</taxon>
        <taxon>Neopterygii</taxon>
        <taxon>Teleostei</taxon>
        <taxon>Ostariophysi</taxon>
        <taxon>Characiformes</taxon>
        <taxon>Characoidei</taxon>
        <taxon>Acestrorhamphidae</taxon>
        <taxon>Acestrorhamphinae</taxon>
        <taxon>Astyanax</taxon>
    </lineage>
</organism>
<comment type="similarity">
    <text evidence="7">Belongs to the transketolase family.</text>
</comment>
<comment type="cofactor">
    <cofactor evidence="4">
        <name>Mg(2+)</name>
        <dbReference type="ChEBI" id="CHEBI:18420"/>
    </cofactor>
</comment>
<dbReference type="FunFam" id="3.40.50.970:FF:000033">
    <property type="entry name" value="Transketolase isoform 1"/>
    <property type="match status" value="1"/>
</dbReference>
<dbReference type="GO" id="GO:0030976">
    <property type="term" value="F:thiamine pyrophosphate binding"/>
    <property type="evidence" value="ECO:0007669"/>
    <property type="project" value="TreeGrafter"/>
</dbReference>
<dbReference type="NCBIfam" id="NF004559">
    <property type="entry name" value="PRK05899.2-5"/>
    <property type="match status" value="1"/>
</dbReference>
<dbReference type="GO" id="GO:0005789">
    <property type="term" value="C:endoplasmic reticulum membrane"/>
    <property type="evidence" value="ECO:0007669"/>
    <property type="project" value="TreeGrafter"/>
</dbReference>
<dbReference type="Pfam" id="PF02780">
    <property type="entry name" value="Transketolase_C"/>
    <property type="match status" value="1"/>
</dbReference>
<dbReference type="EC" id="2.2.1.1" evidence="9"/>
<dbReference type="GO" id="GO:0004802">
    <property type="term" value="F:transketolase activity"/>
    <property type="evidence" value="ECO:0007669"/>
    <property type="project" value="UniProtKB-EC"/>
</dbReference>
<dbReference type="InterPro" id="IPR005474">
    <property type="entry name" value="Transketolase_N"/>
</dbReference>
<evidence type="ECO:0000256" key="3">
    <source>
        <dbReference type="ARBA" id="ARBA00001941"/>
    </source>
</evidence>
<evidence type="ECO:0000256" key="1">
    <source>
        <dbReference type="ARBA" id="ARBA00001913"/>
    </source>
</evidence>
<reference evidence="22" key="1">
    <citation type="submission" date="2013-03" db="EMBL/GenBank/DDBJ databases">
        <authorList>
            <person name="Jeffery W."/>
            <person name="Warren W."/>
            <person name="Wilson R.K."/>
        </authorList>
    </citation>
    <scope>NUCLEOTIDE SEQUENCE</scope>
    <source>
        <strain evidence="22">female</strain>
    </source>
</reference>
<evidence type="ECO:0000313" key="21">
    <source>
        <dbReference type="Ensembl" id="ENSAMXP00000015418.2"/>
    </source>
</evidence>
<comment type="cofactor">
    <cofactor evidence="2">
        <name>Mn(2+)</name>
        <dbReference type="ChEBI" id="CHEBI:29035"/>
    </cofactor>
</comment>
<dbReference type="OrthoDB" id="10267175at2759"/>
<dbReference type="SUPFAM" id="SSF52922">
    <property type="entry name" value="TK C-terminal domain-like"/>
    <property type="match status" value="1"/>
</dbReference>
<name>W5L6F6_ASTMX</name>
<dbReference type="Gene3D" id="3.40.50.970">
    <property type="match status" value="2"/>
</dbReference>
<dbReference type="AlphaFoldDB" id="W5L6F6"/>
<comment type="subunit">
    <text evidence="8">Homodimer.</text>
</comment>
<dbReference type="PANTHER" id="PTHR43195">
    <property type="entry name" value="TRANSKETOLASE"/>
    <property type="match status" value="1"/>
</dbReference>
<evidence type="ECO:0000256" key="9">
    <source>
        <dbReference type="ARBA" id="ARBA00013152"/>
    </source>
</evidence>
<reference evidence="22" key="2">
    <citation type="journal article" date="2014" name="Nat. Commun.">
        <title>The cavefish genome reveals candidate genes for eye loss.</title>
        <authorList>
            <person name="McGaugh S.E."/>
            <person name="Gross J.B."/>
            <person name="Aken B."/>
            <person name="Blin M."/>
            <person name="Borowsky R."/>
            <person name="Chalopin D."/>
            <person name="Hinaux H."/>
            <person name="Jeffery W.R."/>
            <person name="Keene A."/>
            <person name="Ma L."/>
            <person name="Minx P."/>
            <person name="Murphy D."/>
            <person name="O'Quin K.E."/>
            <person name="Retaux S."/>
            <person name="Rohner N."/>
            <person name="Searle S.M."/>
            <person name="Stahl B.A."/>
            <person name="Tabin C."/>
            <person name="Volff J.N."/>
            <person name="Yoshizawa M."/>
            <person name="Warren W.C."/>
        </authorList>
    </citation>
    <scope>NUCLEOTIDE SEQUENCE [LARGE SCALE GENOMIC DNA]</scope>
    <source>
        <strain evidence="22">female</strain>
    </source>
</reference>
<dbReference type="Pfam" id="PF00456">
    <property type="entry name" value="Transketolase_N"/>
    <property type="match status" value="1"/>
</dbReference>
<evidence type="ECO:0000256" key="6">
    <source>
        <dbReference type="ARBA" id="ARBA00002931"/>
    </source>
</evidence>
<dbReference type="CDD" id="cd02012">
    <property type="entry name" value="TPP_TK"/>
    <property type="match status" value="1"/>
</dbReference>
<evidence type="ECO:0000256" key="14">
    <source>
        <dbReference type="ARBA" id="ARBA00022837"/>
    </source>
</evidence>
<evidence type="ECO:0000259" key="20">
    <source>
        <dbReference type="SMART" id="SM00861"/>
    </source>
</evidence>
<evidence type="ECO:0000256" key="7">
    <source>
        <dbReference type="ARBA" id="ARBA00007131"/>
    </source>
</evidence>
<keyword evidence="15" id="KW-0460">Magnesium</keyword>
<sequence length="581" mass="63796">MSVLFFHTMKYRPDDPRNPNNDRFIISKGHAAPILYAVWAEVGYLKESELLNLRKIDSILEGHPVPKQQFVDVATGSLGQGLGAACGMAYTGKYFDKASYRVFCLLGDGEMAEGSVWEAMAFASYYQLDNLVAILDINRLGQSDPTPLQHHVEKYQKRCEAFGWQSIIVDGHSVEELCKVLCQPRHQPTAIIAQTVKGKGIPAAEDKMGWHGKPLPKDMAEGVIKDIQSRILSSSKRLYPPTPTEDTPLVSLKSIYMPSAPSYKPGDKVATRKAYGTALAKLGRYNERVIALDGDTKNSTFSEIFKNECPDRFVECYIAEQNMVSVAVGCAARDRNVVFVSTFATFFTRACDQLRMAAISESNINLCGSHCGVSIGEDGPSQMGLEDLAMFRAIPTATVFYPSDGVATEKAVELSANTKGICFIRTSRPENAIIYNNSEDFHIGQAKVVHKSNDDHVTVIGAGVTLHEALSAAEQLKKERINIRVIDPFTIKPLDSKTIIDNAKATRGRIITVEDHYYEGGLGEAVCAAVSSEPSFTVHRLAVGYVPRSGKPNELLRLFGIDRDAIAQAVRKMISTTTNAK</sequence>
<evidence type="ECO:0000256" key="11">
    <source>
        <dbReference type="ARBA" id="ARBA00022553"/>
    </source>
</evidence>
<dbReference type="InterPro" id="IPR029061">
    <property type="entry name" value="THDP-binding"/>
</dbReference>
<reference evidence="21" key="4">
    <citation type="submission" date="2025-09" db="UniProtKB">
        <authorList>
            <consortium name="Ensembl"/>
        </authorList>
    </citation>
    <scope>IDENTIFICATION</scope>
</reference>
<evidence type="ECO:0000256" key="10">
    <source>
        <dbReference type="ARBA" id="ARBA00022499"/>
    </source>
</evidence>
<evidence type="ECO:0000256" key="8">
    <source>
        <dbReference type="ARBA" id="ARBA00011738"/>
    </source>
</evidence>
<evidence type="ECO:0000256" key="16">
    <source>
        <dbReference type="ARBA" id="ARBA00022843"/>
    </source>
</evidence>
<evidence type="ECO:0000256" key="19">
    <source>
        <dbReference type="ARBA" id="ARBA00049473"/>
    </source>
</evidence>
<dbReference type="Proteomes" id="UP000018467">
    <property type="component" value="Unassembled WGS sequence"/>
</dbReference>
<dbReference type="InterPro" id="IPR051424">
    <property type="entry name" value="Transketolase-like"/>
</dbReference>
<evidence type="ECO:0000313" key="22">
    <source>
        <dbReference type="Proteomes" id="UP000018467"/>
    </source>
</evidence>
<dbReference type="InterPro" id="IPR020826">
    <property type="entry name" value="Transketolase_BS"/>
</dbReference>
<keyword evidence="17" id="KW-0007">Acetylation</keyword>
<dbReference type="CDD" id="cd07033">
    <property type="entry name" value="TPP_PYR_DXS_TK_like"/>
    <property type="match status" value="1"/>
</dbReference>
<keyword evidence="14" id="KW-0106">Calcium</keyword>
<protein>
    <recommendedName>
        <fullName evidence="9">transketolase</fullName>
        <ecNumber evidence="9">2.2.1.1</ecNumber>
    </recommendedName>
</protein>
<comment type="cofactor">
    <cofactor evidence="5">
        <name>thiamine diphosphate</name>
        <dbReference type="ChEBI" id="CHEBI:58937"/>
    </cofactor>
</comment>
<dbReference type="Bgee" id="ENSAMXG00000014979">
    <property type="expression patterns" value="Expressed in camera-type eye and 10 other cell types or tissues"/>
</dbReference>
<evidence type="ECO:0000256" key="12">
    <source>
        <dbReference type="ARBA" id="ARBA00022679"/>
    </source>
</evidence>
<evidence type="ECO:0000256" key="18">
    <source>
        <dbReference type="ARBA" id="ARBA00023052"/>
    </source>
</evidence>
<keyword evidence="10" id="KW-1017">Isopeptide bond</keyword>
<dbReference type="eggNOG" id="KOG0523">
    <property type="taxonomic scope" value="Eukaryota"/>
</dbReference>
<dbReference type="FunFam" id="3.40.50.920:FF:000008">
    <property type="entry name" value="transketolase isoform X2"/>
    <property type="match status" value="1"/>
</dbReference>
<dbReference type="Gene3D" id="3.40.50.920">
    <property type="match status" value="1"/>
</dbReference>